<evidence type="ECO:0000313" key="1">
    <source>
        <dbReference type="EMBL" id="KAA5477273.1"/>
    </source>
</evidence>
<sequence length="215" mass="21945">MAKDNWCTVSPMSGEGDGTLTVSASGHNGRMGKTTTVTVTAANGTRPSKSFTVVQAGAGVVLTLDSSKPGLPKSGGKVTINGTSNSATLKVDCPQAGLGLVAILKIGGKSDQTVIENSAVPKTVTIPGDPGASGIYSFTLELQVAPSKKATTVTFKINVTPSEESLKKQCTFTLEPGDSSLSINRSEVRLNKEGGAQASGSNIVNVTSNDNWTVS</sequence>
<name>A0A6H9QDW7_9BACE</name>
<comment type="caution">
    <text evidence="1">The sequence shown here is derived from an EMBL/GenBank/DDBJ whole genome shotgun (WGS) entry which is preliminary data.</text>
</comment>
<proteinExistence type="predicted"/>
<dbReference type="AlphaFoldDB" id="A0A6H9QDW7"/>
<protein>
    <submittedName>
        <fullName evidence="1">Uncharacterized protein</fullName>
    </submittedName>
</protein>
<organism evidence="1 2">
    <name type="scientific">Bacteroides caccae</name>
    <dbReference type="NCBI Taxonomy" id="47678"/>
    <lineage>
        <taxon>Bacteria</taxon>
        <taxon>Pseudomonadati</taxon>
        <taxon>Bacteroidota</taxon>
        <taxon>Bacteroidia</taxon>
        <taxon>Bacteroidales</taxon>
        <taxon>Bacteroidaceae</taxon>
        <taxon>Bacteroides</taxon>
    </lineage>
</organism>
<evidence type="ECO:0000313" key="2">
    <source>
        <dbReference type="Proteomes" id="UP000427825"/>
    </source>
</evidence>
<dbReference type="EMBL" id="VVYJ01000005">
    <property type="protein sequence ID" value="KAA5477273.1"/>
    <property type="molecule type" value="Genomic_DNA"/>
</dbReference>
<reference evidence="1 2" key="1">
    <citation type="journal article" date="2019" name="Nat. Med.">
        <title>A library of human gut bacterial isolates paired with longitudinal multiomics data enables mechanistic microbiome research.</title>
        <authorList>
            <person name="Poyet M."/>
            <person name="Groussin M."/>
            <person name="Gibbons S.M."/>
            <person name="Avila-Pacheco J."/>
            <person name="Jiang X."/>
            <person name="Kearney S.M."/>
            <person name="Perrotta A.R."/>
            <person name="Berdy B."/>
            <person name="Zhao S."/>
            <person name="Lieberman T.D."/>
            <person name="Swanson P.K."/>
            <person name="Smith M."/>
            <person name="Roesemann S."/>
            <person name="Alexander J.E."/>
            <person name="Rich S.A."/>
            <person name="Livny J."/>
            <person name="Vlamakis H."/>
            <person name="Clish C."/>
            <person name="Bullock K."/>
            <person name="Deik A."/>
            <person name="Scott J."/>
            <person name="Pierce K.A."/>
            <person name="Xavier R.J."/>
            <person name="Alm E.J."/>
        </authorList>
    </citation>
    <scope>NUCLEOTIDE SEQUENCE [LARGE SCALE GENOMIC DNA]</scope>
    <source>
        <strain evidence="1 2">BIOML-A25</strain>
    </source>
</reference>
<accession>A0A6H9QDW7</accession>
<gene>
    <name evidence="1" type="ORF">F2Y39_10965</name>
</gene>
<dbReference type="Proteomes" id="UP000427825">
    <property type="component" value="Unassembled WGS sequence"/>
</dbReference>
<dbReference type="Gene3D" id="2.60.40.10">
    <property type="entry name" value="Immunoglobulins"/>
    <property type="match status" value="1"/>
</dbReference>
<dbReference type="InterPro" id="IPR013783">
    <property type="entry name" value="Ig-like_fold"/>
</dbReference>
<dbReference type="RefSeq" id="WP_130056818.1">
    <property type="nucleotide sequence ID" value="NZ_RCXH01000005.1"/>
</dbReference>